<dbReference type="InterPro" id="IPR031867">
    <property type="entry name" value="MiT/TFE_N"/>
</dbReference>
<feature type="domain" description="BHLH" evidence="8">
    <location>
        <begin position="316"/>
        <end position="369"/>
    </location>
</feature>
<feature type="region of interest" description="Disordered" evidence="7">
    <location>
        <begin position="475"/>
        <end position="496"/>
    </location>
</feature>
<dbReference type="Pfam" id="PF00010">
    <property type="entry name" value="HLH"/>
    <property type="match status" value="1"/>
</dbReference>
<dbReference type="SMART" id="SM00353">
    <property type="entry name" value="HLH"/>
    <property type="match status" value="1"/>
</dbReference>
<keyword evidence="5" id="KW-0804">Transcription</keyword>
<evidence type="ECO:0000256" key="4">
    <source>
        <dbReference type="ARBA" id="ARBA00023125"/>
    </source>
</evidence>
<dbReference type="PANTHER" id="PTHR45776">
    <property type="entry name" value="MIP04163P"/>
    <property type="match status" value="1"/>
</dbReference>
<feature type="compositionally biased region" description="Basic and acidic residues" evidence="7">
    <location>
        <begin position="485"/>
        <end position="496"/>
    </location>
</feature>
<feature type="region of interest" description="Disordered" evidence="7">
    <location>
        <begin position="1"/>
        <end position="39"/>
    </location>
</feature>
<reference evidence="10" key="1">
    <citation type="submission" date="2025-08" db="UniProtKB">
        <authorList>
            <consortium name="RefSeq"/>
        </authorList>
    </citation>
    <scope>IDENTIFICATION</scope>
</reference>
<evidence type="ECO:0000256" key="6">
    <source>
        <dbReference type="ARBA" id="ARBA00023242"/>
    </source>
</evidence>
<dbReference type="PROSITE" id="PS50888">
    <property type="entry name" value="BHLH"/>
    <property type="match status" value="1"/>
</dbReference>
<dbReference type="Proteomes" id="UP000694888">
    <property type="component" value="Unplaced"/>
</dbReference>
<dbReference type="InterPro" id="IPR036638">
    <property type="entry name" value="HLH_DNA-bd_sf"/>
</dbReference>
<keyword evidence="3" id="KW-0805">Transcription regulation</keyword>
<organism evidence="9 10">
    <name type="scientific">Aplysia californica</name>
    <name type="common">California sea hare</name>
    <dbReference type="NCBI Taxonomy" id="6500"/>
    <lineage>
        <taxon>Eukaryota</taxon>
        <taxon>Metazoa</taxon>
        <taxon>Spiralia</taxon>
        <taxon>Lophotrochozoa</taxon>
        <taxon>Mollusca</taxon>
        <taxon>Gastropoda</taxon>
        <taxon>Heterobranchia</taxon>
        <taxon>Euthyneura</taxon>
        <taxon>Tectipleura</taxon>
        <taxon>Aplysiida</taxon>
        <taxon>Aplysioidea</taxon>
        <taxon>Aplysiidae</taxon>
        <taxon>Aplysia</taxon>
    </lineage>
</organism>
<evidence type="ECO:0000256" key="7">
    <source>
        <dbReference type="SAM" id="MobiDB-lite"/>
    </source>
</evidence>
<comment type="similarity">
    <text evidence="2">Belongs to the MiT/TFE family.</text>
</comment>
<dbReference type="SUPFAM" id="SSF47459">
    <property type="entry name" value="HLH, helix-loop-helix DNA-binding domain"/>
    <property type="match status" value="1"/>
</dbReference>
<dbReference type="Gene3D" id="4.10.280.10">
    <property type="entry name" value="Helix-loop-helix DNA-binding domain"/>
    <property type="match status" value="1"/>
</dbReference>
<feature type="compositionally biased region" description="Pro residues" evidence="7">
    <location>
        <begin position="20"/>
        <end position="31"/>
    </location>
</feature>
<feature type="compositionally biased region" description="Polar residues" evidence="7">
    <location>
        <begin position="196"/>
        <end position="205"/>
    </location>
</feature>
<dbReference type="InterPro" id="IPR011598">
    <property type="entry name" value="bHLH_dom"/>
</dbReference>
<dbReference type="PANTHER" id="PTHR45776:SF2">
    <property type="entry name" value="MIP04163P"/>
    <property type="match status" value="1"/>
</dbReference>
<evidence type="ECO:0000313" key="9">
    <source>
        <dbReference type="Proteomes" id="UP000694888"/>
    </source>
</evidence>
<evidence type="ECO:0000256" key="2">
    <source>
        <dbReference type="ARBA" id="ARBA00008289"/>
    </source>
</evidence>
<evidence type="ECO:0000256" key="3">
    <source>
        <dbReference type="ARBA" id="ARBA00023015"/>
    </source>
</evidence>
<dbReference type="RefSeq" id="XP_012942440.1">
    <property type="nucleotide sequence ID" value="XM_013086986.2"/>
</dbReference>
<evidence type="ECO:0000256" key="5">
    <source>
        <dbReference type="ARBA" id="ARBA00023163"/>
    </source>
</evidence>
<keyword evidence="6" id="KW-0539">Nucleus</keyword>
<sequence>MESDSDTVDTQTDHSSCPSSPGPTTPPPPRQPTTAASLPMDTVILVAKSRDGSKSSVVFRSLLRNRKAPGRVEKIRIIKSPVTEIKNASLPMRANLKQQLQRQQLLEQEKREQEAHVLGKSNGLHVTGSNSITVPRVVESAEVPVNVLQVKTQLQHPTKYHVRQSQKRQVQHFLNEHQGSHLPIQSLPANVVSVSAPEQQQYHVQSSSSAPDPDLPSPLMGAAADFIPSSFDLLGDLQSVDTLELGSLLGDSDLVEIQPSLGASSSGSLLTGYEGVDPEGSNQAPASCPTPVFRHQDLSHNGIMSVQDELWRKERIKKDNHNMIERRRRFNINDRIKELGGLLPRSIDPESRQNKGNILKASVDYIKSLQDDQRKLSAITEQKKKTESDLRKVLITLNQMSSVIQSHGLQSPHLDTNDLLTVKKLSMEFLTPSAPSPPLTTIMNTAPTSTQTTYSLTNMDDLMMDEMSPVSGDPMLLSAPVTPEGDDHSLDFSHFH</sequence>
<feature type="region of interest" description="Disordered" evidence="7">
    <location>
        <begin position="196"/>
        <end position="220"/>
    </location>
</feature>
<gene>
    <name evidence="10" type="primary">LOC101853879</name>
</gene>
<comment type="subcellular location">
    <subcellularLocation>
        <location evidence="1">Nucleus</location>
    </subcellularLocation>
</comment>
<evidence type="ECO:0000256" key="1">
    <source>
        <dbReference type="ARBA" id="ARBA00004123"/>
    </source>
</evidence>
<evidence type="ECO:0000259" key="8">
    <source>
        <dbReference type="PROSITE" id="PS50888"/>
    </source>
</evidence>
<dbReference type="CDD" id="cd11397">
    <property type="entry name" value="bHLHzip_MITF_like"/>
    <property type="match status" value="1"/>
</dbReference>
<dbReference type="GeneID" id="101853879"/>
<feature type="region of interest" description="Disordered" evidence="7">
    <location>
        <begin position="268"/>
        <end position="291"/>
    </location>
</feature>
<dbReference type="Pfam" id="PF15951">
    <property type="entry name" value="MITF_TFEB_C_3_N"/>
    <property type="match status" value="1"/>
</dbReference>
<evidence type="ECO:0000313" key="10">
    <source>
        <dbReference type="RefSeq" id="XP_012942440.1"/>
    </source>
</evidence>
<protein>
    <submittedName>
        <fullName evidence="10">Microphthalmia-associated transcription factor isoform X1</fullName>
    </submittedName>
</protein>
<proteinExistence type="inferred from homology"/>
<keyword evidence="9" id="KW-1185">Reference proteome</keyword>
<keyword evidence="4" id="KW-0238">DNA-binding</keyword>
<accession>A0ABM1A7N9</accession>
<name>A0ABM1A7N9_APLCA</name>